<name>A0ACD5AC49_9ACTN</name>
<gene>
    <name evidence="1" type="ORF">V2W30_15760</name>
</gene>
<dbReference type="Proteomes" id="UP001432251">
    <property type="component" value="Chromosome"/>
</dbReference>
<dbReference type="EMBL" id="CP146022">
    <property type="protein sequence ID" value="WWQ64653.1"/>
    <property type="molecule type" value="Genomic_DNA"/>
</dbReference>
<keyword evidence="2" id="KW-1185">Reference proteome</keyword>
<reference evidence="1" key="1">
    <citation type="journal article" date="2025" name="Int. J. Syst. Evol. Microbiol.">
        <title>Streptomyces citrinus sp. nov., with yellow diffusible pigment.</title>
        <authorList>
            <person name="He Y."/>
            <person name="Yang E."/>
            <person name="Xu J."/>
            <person name="Sun Y."/>
            <person name="Sun L."/>
        </authorList>
    </citation>
    <scope>NUCLEOTIDE SEQUENCE</scope>
    <source>
        <strain evidence="1">Q6</strain>
    </source>
</reference>
<protein>
    <submittedName>
        <fullName evidence="1">Uncharacterized protein</fullName>
    </submittedName>
</protein>
<evidence type="ECO:0000313" key="2">
    <source>
        <dbReference type="Proteomes" id="UP001432251"/>
    </source>
</evidence>
<organism evidence="1 2">
    <name type="scientific">Streptomyces citrinus</name>
    <dbReference type="NCBI Taxonomy" id="3118173"/>
    <lineage>
        <taxon>Bacteria</taxon>
        <taxon>Bacillati</taxon>
        <taxon>Actinomycetota</taxon>
        <taxon>Actinomycetes</taxon>
        <taxon>Kitasatosporales</taxon>
        <taxon>Streptomycetaceae</taxon>
        <taxon>Streptomyces</taxon>
    </lineage>
</organism>
<evidence type="ECO:0000313" key="1">
    <source>
        <dbReference type="EMBL" id="WWQ64653.1"/>
    </source>
</evidence>
<proteinExistence type="predicted"/>
<accession>A0ACD5AC49</accession>
<sequence length="391" mass="41337">MGGPAVRGRPFAQYYAQEGRSYALVAAGAAGATLLFARCVERPAARGWIAYAGAVTGTAWLHEFAVLLLGAHAVTLAVTRVPWRTWRGWGAAAGCSALLLLPLVALTHGQSEQVAWIRRPGRADAETLLRTATGHDGPLYAATLALIAVAVCRPLPRRASGACGPVALALPLALVPPLILLTVSQWHPLYASRYALFAFAGVPLLVAAGAETLLARVPWTAPGAAGPALAGAGLIAVAFLAQLPLQVHQRSADARRDDLGAVARMLSARLRPGDPLLYLPKTGRRYSEAYPASVAGVRDVSLRTSGAASGTLYGVDVPRRELAARMDCLPRVWVLFDAEAAHPGRRTRSADERAELAVLQQDFAPVSQERRKSGRLVLYTRRGGPVPGCAR</sequence>